<organism evidence="1 2">
    <name type="scientific">Rhizobium leguminosarum</name>
    <dbReference type="NCBI Taxonomy" id="384"/>
    <lineage>
        <taxon>Bacteria</taxon>
        <taxon>Pseudomonadati</taxon>
        <taxon>Pseudomonadota</taxon>
        <taxon>Alphaproteobacteria</taxon>
        <taxon>Hyphomicrobiales</taxon>
        <taxon>Rhizobiaceae</taxon>
        <taxon>Rhizobium/Agrobacterium group</taxon>
        <taxon>Rhizobium</taxon>
    </lineage>
</organism>
<accession>A0A1B1CL33</accession>
<geneLocation type="plasmid" evidence="1 2">
    <name>unnamed2</name>
</geneLocation>
<proteinExistence type="predicted"/>
<evidence type="ECO:0000313" key="1">
    <source>
        <dbReference type="EMBL" id="ANP90426.1"/>
    </source>
</evidence>
<reference evidence="1 2" key="1">
    <citation type="submission" date="2016-06" db="EMBL/GenBank/DDBJ databases">
        <title>Microsymbionts genomes from the relict species Vavilovia formosa.</title>
        <authorList>
            <person name="Chirak E."/>
            <person name="Kimeklis A."/>
            <person name="Andronov E."/>
        </authorList>
    </citation>
    <scope>NUCLEOTIDE SEQUENCE [LARGE SCALE GENOMIC DNA]</scope>
    <source>
        <strain evidence="1 2">Vaf10</strain>
        <plasmid evidence="2">Plasmid unnamed2</plasmid>
    </source>
</reference>
<protein>
    <submittedName>
        <fullName evidence="1">Uncharacterized protein</fullName>
    </submittedName>
</protein>
<sequence>MLIISWFDDPHFGTRDLDLLGFGDPAPSRPKRGANIFRRLCRLSHQPIVLAMMCCHPVVASARPLRV</sequence>
<keyword evidence="1" id="KW-0614">Plasmid</keyword>
<gene>
    <name evidence="1" type="ORF">BA011_31250</name>
</gene>
<dbReference type="EMBL" id="CP016289">
    <property type="protein sequence ID" value="ANP90426.1"/>
    <property type="molecule type" value="Genomic_DNA"/>
</dbReference>
<evidence type="ECO:0000313" key="2">
    <source>
        <dbReference type="Proteomes" id="UP000092691"/>
    </source>
</evidence>
<dbReference type="AlphaFoldDB" id="A0A1B1CL33"/>
<name>A0A1B1CL33_RHILE</name>
<dbReference type="Proteomes" id="UP000092691">
    <property type="component" value="Plasmid unnamed2"/>
</dbReference>